<evidence type="ECO:0000313" key="1">
    <source>
        <dbReference type="EMBL" id="KAI6085663.1"/>
    </source>
</evidence>
<reference evidence="1 2" key="1">
    <citation type="journal article" date="2022" name="New Phytol.">
        <title>Ecological generalism drives hyperdiversity of secondary metabolite gene clusters in xylarialean endophytes.</title>
        <authorList>
            <person name="Franco M.E.E."/>
            <person name="Wisecaver J.H."/>
            <person name="Arnold A.E."/>
            <person name="Ju Y.M."/>
            <person name="Slot J.C."/>
            <person name="Ahrendt S."/>
            <person name="Moore L.P."/>
            <person name="Eastman K.E."/>
            <person name="Scott K."/>
            <person name="Konkel Z."/>
            <person name="Mondo S.J."/>
            <person name="Kuo A."/>
            <person name="Hayes R.D."/>
            <person name="Haridas S."/>
            <person name="Andreopoulos B."/>
            <person name="Riley R."/>
            <person name="LaButti K."/>
            <person name="Pangilinan J."/>
            <person name="Lipzen A."/>
            <person name="Amirebrahimi M."/>
            <person name="Yan J."/>
            <person name="Adam C."/>
            <person name="Keymanesh K."/>
            <person name="Ng V."/>
            <person name="Louie K."/>
            <person name="Northen T."/>
            <person name="Drula E."/>
            <person name="Henrissat B."/>
            <person name="Hsieh H.M."/>
            <person name="Youens-Clark K."/>
            <person name="Lutzoni F."/>
            <person name="Miadlikowska J."/>
            <person name="Eastwood D.C."/>
            <person name="Hamelin R.C."/>
            <person name="Grigoriev I.V."/>
            <person name="U'Ren J.M."/>
        </authorList>
    </citation>
    <scope>NUCLEOTIDE SEQUENCE [LARGE SCALE GENOMIC DNA]</scope>
    <source>
        <strain evidence="1 2">ER1909</strain>
    </source>
</reference>
<sequence length="224" mass="22619">MPPFSSYASRAYAWTRENPGKAALYGVAGVGTGVALAPAAAAAPVLTALGFTADGIAKLSIASGIQSGIGSVVAPSLFSTLQSAAMGGYGAAVVNGVVSAGGVVVAAASGAAAGAAAKKARTRSLSLSSDLNPIEYVWSRLRSDAFSETGDLSTIQDTSTQAVKAMACQWNLVPVDATIDQDTVHAMQQEMVLIIKDEGQNVNDMYSGAAQDTSDSEADSQPEL</sequence>
<evidence type="ECO:0000313" key="2">
    <source>
        <dbReference type="Proteomes" id="UP001497680"/>
    </source>
</evidence>
<comment type="caution">
    <text evidence="1">The sequence shown here is derived from an EMBL/GenBank/DDBJ whole genome shotgun (WGS) entry which is preliminary data.</text>
</comment>
<dbReference type="EMBL" id="MU394323">
    <property type="protein sequence ID" value="KAI6085663.1"/>
    <property type="molecule type" value="Genomic_DNA"/>
</dbReference>
<name>A0ACC0CYX5_9PEZI</name>
<proteinExistence type="predicted"/>
<gene>
    <name evidence="1" type="ORF">F4821DRAFT_240259</name>
</gene>
<protein>
    <submittedName>
        <fullName evidence="1">Uncharacterized protein</fullName>
    </submittedName>
</protein>
<dbReference type="Proteomes" id="UP001497680">
    <property type="component" value="Unassembled WGS sequence"/>
</dbReference>
<accession>A0ACC0CYX5</accession>
<keyword evidence="2" id="KW-1185">Reference proteome</keyword>
<organism evidence="1 2">
    <name type="scientific">Hypoxylon rubiginosum</name>
    <dbReference type="NCBI Taxonomy" id="110542"/>
    <lineage>
        <taxon>Eukaryota</taxon>
        <taxon>Fungi</taxon>
        <taxon>Dikarya</taxon>
        <taxon>Ascomycota</taxon>
        <taxon>Pezizomycotina</taxon>
        <taxon>Sordariomycetes</taxon>
        <taxon>Xylariomycetidae</taxon>
        <taxon>Xylariales</taxon>
        <taxon>Hypoxylaceae</taxon>
        <taxon>Hypoxylon</taxon>
    </lineage>
</organism>